<dbReference type="InterPro" id="IPR003173">
    <property type="entry name" value="PC4_C"/>
</dbReference>
<dbReference type="GO" id="GO:0006355">
    <property type="term" value="P:regulation of DNA-templated transcription"/>
    <property type="evidence" value="ECO:0007669"/>
    <property type="project" value="InterPro"/>
</dbReference>
<dbReference type="SUPFAM" id="SSF54447">
    <property type="entry name" value="ssDNA-binding transcriptional regulator domain"/>
    <property type="match status" value="1"/>
</dbReference>
<organism evidence="2">
    <name type="scientific">uncultured virus</name>
    <dbReference type="NCBI Taxonomy" id="340016"/>
    <lineage>
        <taxon>Viruses</taxon>
        <taxon>environmental samples</taxon>
    </lineage>
</organism>
<sequence>MDIDIGEAFAKPNGNIVKITLNEFRSKQYVHIREYAMDGDTGMIYPTKSGYAIPADEVNSIIPLLEEVAKIVNKPYVSTKQLEIDFGGINERKSVE</sequence>
<accession>A0A218MKE0</accession>
<reference evidence="2" key="2">
    <citation type="journal article" date="2017" name="Nat. Commun.">
        <title>Single-virus genomics reveals hidden cosmopolitan and abundant viruses.</title>
        <authorList>
            <person name="Martinez-Hernandez F."/>
            <person name="Fornas O."/>
            <person name="Lluesma Gomez M."/>
            <person name="Bolduc B."/>
            <person name="de la Cruz Pena M.J."/>
            <person name="Martinez J.M."/>
            <person name="Anton J."/>
            <person name="Gasol J.M."/>
            <person name="Rosselli R."/>
            <person name="Rodriguez-Valera F."/>
            <person name="Sullivan M.B."/>
            <person name="Acinas S.G."/>
            <person name="Martinez-Garcia M."/>
        </authorList>
    </citation>
    <scope>NUCLEOTIDE SEQUENCE</scope>
</reference>
<evidence type="ECO:0000259" key="1">
    <source>
        <dbReference type="Pfam" id="PF02229"/>
    </source>
</evidence>
<dbReference type="Pfam" id="PF02229">
    <property type="entry name" value="PC4"/>
    <property type="match status" value="1"/>
</dbReference>
<feature type="domain" description="Transcriptional coactivator p15 (PC4) C-terminal" evidence="1">
    <location>
        <begin position="14"/>
        <end position="61"/>
    </location>
</feature>
<dbReference type="EMBL" id="KY052794">
    <property type="protein sequence ID" value="ASE99740.1"/>
    <property type="molecule type" value="Genomic_DNA"/>
</dbReference>
<dbReference type="InterPro" id="IPR009044">
    <property type="entry name" value="ssDNA-bd_transcriptional_reg"/>
</dbReference>
<evidence type="ECO:0000313" key="2">
    <source>
        <dbReference type="EMBL" id="ASE99740.1"/>
    </source>
</evidence>
<proteinExistence type="predicted"/>
<reference evidence="2" key="1">
    <citation type="submission" date="2016-10" db="EMBL/GenBank/DDBJ databases">
        <authorList>
            <person name="Varghese N."/>
        </authorList>
    </citation>
    <scope>NUCLEOTIDE SEQUENCE</scope>
</reference>
<name>A0A218MKE0_9VIRU</name>
<dbReference type="Gene3D" id="2.30.31.10">
    <property type="entry name" value="Transcriptional Coactivator Pc4, Chain A"/>
    <property type="match status" value="1"/>
</dbReference>
<protein>
    <recommendedName>
        <fullName evidence="1">Transcriptional coactivator p15 (PC4) C-terminal domain-containing protein</fullName>
    </recommendedName>
</protein>
<dbReference type="GO" id="GO:0003677">
    <property type="term" value="F:DNA binding"/>
    <property type="evidence" value="ECO:0007669"/>
    <property type="project" value="InterPro"/>
</dbReference>